<dbReference type="SUPFAM" id="SSF54782">
    <property type="entry name" value="Porphobilinogen deaminase (hydroxymethylbilane synthase), C-terminal domain"/>
    <property type="match status" value="1"/>
</dbReference>
<evidence type="ECO:0000256" key="6">
    <source>
        <dbReference type="ARBA" id="ARBA00022679"/>
    </source>
</evidence>
<dbReference type="FunFam" id="3.40.190.10:FF:000005">
    <property type="entry name" value="Porphobilinogen deaminase"/>
    <property type="match status" value="1"/>
</dbReference>
<evidence type="ECO:0000256" key="8">
    <source>
        <dbReference type="ARBA" id="ARBA00048169"/>
    </source>
</evidence>
<feature type="domain" description="Porphobilinogen deaminase C-terminal" evidence="11">
    <location>
        <begin position="241"/>
        <end position="317"/>
    </location>
</feature>
<evidence type="ECO:0000256" key="7">
    <source>
        <dbReference type="ARBA" id="ARBA00023244"/>
    </source>
</evidence>
<comment type="cofactor">
    <cofactor evidence="1">
        <name>dipyrromethane</name>
        <dbReference type="ChEBI" id="CHEBI:60342"/>
    </cofactor>
</comment>
<comment type="subunit">
    <text evidence="4">Monomer.</text>
</comment>
<comment type="catalytic activity">
    <reaction evidence="8">
        <text>4 porphobilinogen + H2O = hydroxymethylbilane + 4 NH4(+)</text>
        <dbReference type="Rhea" id="RHEA:13185"/>
        <dbReference type="ChEBI" id="CHEBI:15377"/>
        <dbReference type="ChEBI" id="CHEBI:28938"/>
        <dbReference type="ChEBI" id="CHEBI:57845"/>
        <dbReference type="ChEBI" id="CHEBI:58126"/>
        <dbReference type="EC" id="2.5.1.61"/>
    </reaction>
</comment>
<evidence type="ECO:0000259" key="10">
    <source>
        <dbReference type="Pfam" id="PF01379"/>
    </source>
</evidence>
<dbReference type="InterPro" id="IPR036803">
    <property type="entry name" value="Porphobilinogen_deaminase_C_sf"/>
</dbReference>
<dbReference type="PIRSF" id="PIRSF001438">
    <property type="entry name" value="4pyrrol_synth_OHMeBilane_synth"/>
    <property type="match status" value="1"/>
</dbReference>
<keyword evidence="7" id="KW-0627">Porphyrin biosynthesis</keyword>
<dbReference type="GO" id="GO:0006783">
    <property type="term" value="P:heme biosynthetic process"/>
    <property type="evidence" value="ECO:0007669"/>
    <property type="project" value="TreeGrafter"/>
</dbReference>
<comment type="similarity">
    <text evidence="3">Belongs to the HMBS family.</text>
</comment>
<accession>A0A6G7XJV9</accession>
<dbReference type="PRINTS" id="PR00151">
    <property type="entry name" value="PORPHBDMNASE"/>
</dbReference>
<dbReference type="Proteomes" id="UP000502677">
    <property type="component" value="Chromosome"/>
</dbReference>
<dbReference type="PROSITE" id="PS00533">
    <property type="entry name" value="PORPHOBILINOGEN_DEAM"/>
    <property type="match status" value="1"/>
</dbReference>
<evidence type="ECO:0000256" key="2">
    <source>
        <dbReference type="ARBA" id="ARBA00002869"/>
    </source>
</evidence>
<keyword evidence="6 12" id="KW-0808">Transferase</keyword>
<evidence type="ECO:0000256" key="3">
    <source>
        <dbReference type="ARBA" id="ARBA00005638"/>
    </source>
</evidence>
<dbReference type="RefSeq" id="WP_166293097.1">
    <property type="nucleotide sequence ID" value="NZ_CP049863.1"/>
</dbReference>
<dbReference type="AlphaFoldDB" id="A0A6G7XJV9"/>
<dbReference type="PANTHER" id="PTHR11557">
    <property type="entry name" value="PORPHOBILINOGEN DEAMINASE"/>
    <property type="match status" value="1"/>
</dbReference>
<evidence type="ECO:0000256" key="9">
    <source>
        <dbReference type="NCBIfam" id="TIGR00212"/>
    </source>
</evidence>
<name>A0A6G7XJV9_9MICO</name>
<evidence type="ECO:0000259" key="11">
    <source>
        <dbReference type="Pfam" id="PF03900"/>
    </source>
</evidence>
<evidence type="ECO:0000313" key="13">
    <source>
        <dbReference type="Proteomes" id="UP000502677"/>
    </source>
</evidence>
<evidence type="ECO:0000256" key="5">
    <source>
        <dbReference type="ARBA" id="ARBA00012655"/>
    </source>
</evidence>
<dbReference type="InterPro" id="IPR000860">
    <property type="entry name" value="HemC"/>
</dbReference>
<dbReference type="Pfam" id="PF01379">
    <property type="entry name" value="Porphobil_deam"/>
    <property type="match status" value="1"/>
</dbReference>
<sequence>MRGDTYLSPQRGLIRIGTRRSRLAIAQTTQVAKKVARETGADVALVTVTTKGDVSRAPLAQLGGTGVFVSALRDALLDNRCDLAVHSFKDLPTGPCEGIVVGAVPERADPRDALCARDGLSLRELPAGARVGTGSPRRAAQVLAVRPDLQVEDIRGNIDTRLSFVGDSLDAVVLAAAGLDRADSSDVITERFDLARVPTAPAQGALAVEVRGVGARPGISDLTEPLVAAALRALEHPASRLTALAERSVLTTLEAGCAAPIGATAHIAGGTLQLRAIVYRTDGTEHLEVVQSTALGNGTAGEALALQLGRDVAGELLSRGAAELTDLGAVLARQGNR</sequence>
<proteinExistence type="inferred from homology"/>
<dbReference type="InterPro" id="IPR022419">
    <property type="entry name" value="Porphobilin_deaminase_cofac_BS"/>
</dbReference>
<dbReference type="KEGG" id="lvi:G7068_09545"/>
<evidence type="ECO:0000313" key="12">
    <source>
        <dbReference type="EMBL" id="QIK64802.1"/>
    </source>
</evidence>
<dbReference type="GO" id="GO:0004418">
    <property type="term" value="F:hydroxymethylbilane synthase activity"/>
    <property type="evidence" value="ECO:0007669"/>
    <property type="project" value="UniProtKB-UniRule"/>
</dbReference>
<feature type="domain" description="Porphobilinogen deaminase N-terminal" evidence="10">
    <location>
        <begin position="14"/>
        <end position="211"/>
    </location>
</feature>
<dbReference type="NCBIfam" id="TIGR00212">
    <property type="entry name" value="hemC"/>
    <property type="match status" value="1"/>
</dbReference>
<gene>
    <name evidence="12" type="primary">hemC</name>
    <name evidence="12" type="ORF">G7068_09545</name>
</gene>
<dbReference type="EMBL" id="CP049863">
    <property type="protein sequence ID" value="QIK64802.1"/>
    <property type="molecule type" value="Genomic_DNA"/>
</dbReference>
<dbReference type="Pfam" id="PF03900">
    <property type="entry name" value="Porphobil_deamC"/>
    <property type="match status" value="1"/>
</dbReference>
<organism evidence="12 13">
    <name type="scientific">Leucobacter viscericola</name>
    <dbReference type="NCBI Taxonomy" id="2714935"/>
    <lineage>
        <taxon>Bacteria</taxon>
        <taxon>Bacillati</taxon>
        <taxon>Actinomycetota</taxon>
        <taxon>Actinomycetes</taxon>
        <taxon>Micrococcales</taxon>
        <taxon>Microbacteriaceae</taxon>
        <taxon>Leucobacter</taxon>
    </lineage>
</organism>
<protein>
    <recommendedName>
        <fullName evidence="5 9">Hydroxymethylbilane synthase</fullName>
        <ecNumber evidence="5 9">2.5.1.61</ecNumber>
    </recommendedName>
</protein>
<dbReference type="SUPFAM" id="SSF53850">
    <property type="entry name" value="Periplasmic binding protein-like II"/>
    <property type="match status" value="1"/>
</dbReference>
<dbReference type="EC" id="2.5.1.61" evidence="5 9"/>
<dbReference type="PANTHER" id="PTHR11557:SF0">
    <property type="entry name" value="PORPHOBILINOGEN DEAMINASE"/>
    <property type="match status" value="1"/>
</dbReference>
<dbReference type="InterPro" id="IPR022418">
    <property type="entry name" value="Porphobilinogen_deaminase_C"/>
</dbReference>
<reference evidence="12 13" key="1">
    <citation type="submission" date="2020-03" db="EMBL/GenBank/DDBJ databases">
        <title>Leucobacter sp. nov., isolated from beetles.</title>
        <authorList>
            <person name="Hyun D.-W."/>
            <person name="Bae J.-W."/>
        </authorList>
    </citation>
    <scope>NUCLEOTIDE SEQUENCE [LARGE SCALE GENOMIC DNA]</scope>
    <source>
        <strain evidence="12 13">HDW9C</strain>
    </source>
</reference>
<evidence type="ECO:0000256" key="4">
    <source>
        <dbReference type="ARBA" id="ARBA00011245"/>
    </source>
</evidence>
<evidence type="ECO:0000256" key="1">
    <source>
        <dbReference type="ARBA" id="ARBA00001916"/>
    </source>
</evidence>
<dbReference type="Gene3D" id="3.30.160.40">
    <property type="entry name" value="Porphobilinogen deaminase, C-terminal domain"/>
    <property type="match status" value="1"/>
</dbReference>
<keyword evidence="13" id="KW-1185">Reference proteome</keyword>
<dbReference type="GO" id="GO:0005737">
    <property type="term" value="C:cytoplasm"/>
    <property type="evidence" value="ECO:0007669"/>
    <property type="project" value="UniProtKB-UniRule"/>
</dbReference>
<comment type="function">
    <text evidence="2">Tetrapolymerization of the monopyrrole PBG into the hydroxymethylbilane pre-uroporphyrinogen in several discrete steps.</text>
</comment>
<dbReference type="Gene3D" id="3.40.190.10">
    <property type="entry name" value="Periplasmic binding protein-like II"/>
    <property type="match status" value="2"/>
</dbReference>
<dbReference type="InterPro" id="IPR022417">
    <property type="entry name" value="Porphobilin_deaminase_N"/>
</dbReference>